<dbReference type="GO" id="GO:0006313">
    <property type="term" value="P:DNA transposition"/>
    <property type="evidence" value="ECO:0007669"/>
    <property type="project" value="UniProtKB-UniRule"/>
</dbReference>
<dbReference type="PROSITE" id="PS51898">
    <property type="entry name" value="TYR_RECOMBINASE"/>
    <property type="match status" value="1"/>
</dbReference>
<dbReference type="Proteomes" id="UP000037269">
    <property type="component" value="Unassembled WGS sequence"/>
</dbReference>
<organism evidence="15 17">
    <name type="scientific">Aneurinibacillus migulanus</name>
    <name type="common">Bacillus migulanus</name>
    <dbReference type="NCBI Taxonomy" id="47500"/>
    <lineage>
        <taxon>Bacteria</taxon>
        <taxon>Bacillati</taxon>
        <taxon>Bacillota</taxon>
        <taxon>Bacilli</taxon>
        <taxon>Bacillales</taxon>
        <taxon>Paenibacillaceae</taxon>
        <taxon>Aneurinibacillus group</taxon>
        <taxon>Aneurinibacillus</taxon>
    </lineage>
</organism>
<dbReference type="InterPro" id="IPR011931">
    <property type="entry name" value="Recomb_XerC"/>
</dbReference>
<keyword evidence="5 11" id="KW-0132">Cell division</keyword>
<feature type="active site" evidence="11">
    <location>
        <position position="272"/>
    </location>
</feature>
<evidence type="ECO:0000256" key="9">
    <source>
        <dbReference type="ARBA" id="ARBA00023172"/>
    </source>
</evidence>
<gene>
    <name evidence="11" type="primary">xerC</name>
    <name evidence="15" type="ORF">AF333_09965</name>
    <name evidence="16" type="ORF">SAMN04487909_103223</name>
</gene>
<dbReference type="SUPFAM" id="SSF47823">
    <property type="entry name" value="lambda integrase-like, N-terminal domain"/>
    <property type="match status" value="1"/>
</dbReference>
<keyword evidence="9 11" id="KW-0233">DNA recombination</keyword>
<dbReference type="NCBIfam" id="NF001399">
    <property type="entry name" value="PRK00283.1"/>
    <property type="match status" value="1"/>
</dbReference>
<evidence type="ECO:0000256" key="3">
    <source>
        <dbReference type="ARBA" id="ARBA00010450"/>
    </source>
</evidence>
<feature type="active site" description="O-(3'-phospho-DNA)-tyrosine intermediate" evidence="11">
    <location>
        <position position="281"/>
    </location>
</feature>
<dbReference type="AlphaFoldDB" id="A0A0D1WAT9"/>
<sequence>MEGMQPDTLLLLFKQYLQIEKNASPLTVTNYEKDILAFTAFMKQHGVMEYAAVSYVHVRSYLTELHERDYARRSIARKLSSLRSFYRFMVREEMLEHNPFTMASTPKLAKKLPGFLFPKEVESLLALPDTTRPLGRRDRAILEMLYASGMRVSELTGLTIRSVDVSAGTALVFGKGAKERYVPLGEHALRAYEHYIREGRSLLCKQHKNDALFVNVRGEPLTDRSVRRIINKYVEQASELLKVSPHTFRHTFATHLIENGADLRSVQEMLGHASISSTQIYTHVTRERMRLVYNQAHPRA</sequence>
<dbReference type="EMBL" id="LGUG01000004">
    <property type="protein sequence ID" value="KON95755.1"/>
    <property type="molecule type" value="Genomic_DNA"/>
</dbReference>
<dbReference type="NCBIfam" id="TIGR02224">
    <property type="entry name" value="recomb_XerC"/>
    <property type="match status" value="1"/>
</dbReference>
<keyword evidence="8 11" id="KW-0238">DNA-binding</keyword>
<keyword evidence="17" id="KW-1185">Reference proteome</keyword>
<evidence type="ECO:0000313" key="16">
    <source>
        <dbReference type="EMBL" id="SDI36648.1"/>
    </source>
</evidence>
<dbReference type="InterPro" id="IPR002104">
    <property type="entry name" value="Integrase_catalytic"/>
</dbReference>
<feature type="active site" evidence="11">
    <location>
        <position position="246"/>
    </location>
</feature>
<evidence type="ECO:0000256" key="8">
    <source>
        <dbReference type="ARBA" id="ARBA00023125"/>
    </source>
</evidence>
<evidence type="ECO:0000256" key="10">
    <source>
        <dbReference type="ARBA" id="ARBA00023306"/>
    </source>
</evidence>
<dbReference type="GO" id="GO:0051301">
    <property type="term" value="P:cell division"/>
    <property type="evidence" value="ECO:0007669"/>
    <property type="project" value="UniProtKB-UniRule"/>
</dbReference>
<dbReference type="Proteomes" id="UP000182836">
    <property type="component" value="Unassembled WGS sequence"/>
</dbReference>
<dbReference type="InterPro" id="IPR044068">
    <property type="entry name" value="CB"/>
</dbReference>
<dbReference type="GO" id="GO:0005737">
    <property type="term" value="C:cytoplasm"/>
    <property type="evidence" value="ECO:0007669"/>
    <property type="project" value="UniProtKB-SubCell"/>
</dbReference>
<comment type="function">
    <text evidence="11">Site-specific tyrosine recombinase, which acts by catalyzing the cutting and rejoining of the recombining DNA molecules. The XerC-XerD complex is essential to convert dimers of the bacterial chromosome into monomers to permit their segregation at cell division. It also contributes to the segregational stability of plasmids.</text>
</comment>
<dbReference type="Pfam" id="PF02899">
    <property type="entry name" value="Phage_int_SAM_1"/>
    <property type="match status" value="1"/>
</dbReference>
<dbReference type="GO" id="GO:0009037">
    <property type="term" value="F:tyrosine-based site-specific recombinase activity"/>
    <property type="evidence" value="ECO:0007669"/>
    <property type="project" value="UniProtKB-UniRule"/>
</dbReference>
<evidence type="ECO:0000256" key="12">
    <source>
        <dbReference type="NCBIfam" id="TIGR02224"/>
    </source>
</evidence>
<dbReference type="Pfam" id="PF00589">
    <property type="entry name" value="Phage_integrase"/>
    <property type="match status" value="1"/>
</dbReference>
<protein>
    <recommendedName>
        <fullName evidence="11 12">Tyrosine recombinase XerC</fullName>
    </recommendedName>
</protein>
<comment type="subcellular location">
    <subcellularLocation>
        <location evidence="1 11">Cytoplasm</location>
    </subcellularLocation>
</comment>
<evidence type="ECO:0000313" key="15">
    <source>
        <dbReference type="EMBL" id="KON95755.1"/>
    </source>
</evidence>
<name>A0A0D1WAT9_ANEMI</name>
<dbReference type="NCBIfam" id="TIGR02225">
    <property type="entry name" value="recomb_XerD"/>
    <property type="match status" value="1"/>
</dbReference>
<dbReference type="STRING" id="47500.AF333_09965"/>
<feature type="active site" evidence="11">
    <location>
        <position position="151"/>
    </location>
</feature>
<evidence type="ECO:0000256" key="11">
    <source>
        <dbReference type="HAMAP-Rule" id="MF_01808"/>
    </source>
</evidence>
<feature type="active site" evidence="11">
    <location>
        <position position="175"/>
    </location>
</feature>
<evidence type="ECO:0000256" key="6">
    <source>
        <dbReference type="ARBA" id="ARBA00022829"/>
    </source>
</evidence>
<dbReference type="InterPro" id="IPR013762">
    <property type="entry name" value="Integrase-like_cat_sf"/>
</dbReference>
<dbReference type="PANTHER" id="PTHR30349:SF77">
    <property type="entry name" value="TYROSINE RECOMBINASE XERC"/>
    <property type="match status" value="1"/>
</dbReference>
<keyword evidence="7 11" id="KW-0229">DNA integration</keyword>
<evidence type="ECO:0000313" key="18">
    <source>
        <dbReference type="Proteomes" id="UP000182836"/>
    </source>
</evidence>
<accession>A0A0D1WAT9</accession>
<dbReference type="NCBIfam" id="NF040815">
    <property type="entry name" value="recomb_XerA_Arch"/>
    <property type="match status" value="1"/>
</dbReference>
<feature type="active site" evidence="11">
    <location>
        <position position="249"/>
    </location>
</feature>
<dbReference type="InterPro" id="IPR010998">
    <property type="entry name" value="Integrase_recombinase_N"/>
</dbReference>
<dbReference type="Gene3D" id="1.10.150.130">
    <property type="match status" value="1"/>
</dbReference>
<evidence type="ECO:0000313" key="17">
    <source>
        <dbReference type="Proteomes" id="UP000037269"/>
    </source>
</evidence>
<reference evidence="16 18" key="2">
    <citation type="submission" date="2016-10" db="EMBL/GenBank/DDBJ databases">
        <authorList>
            <person name="de Groot N.N."/>
        </authorList>
    </citation>
    <scope>NUCLEOTIDE SEQUENCE [LARGE SCALE GENOMIC DNA]</scope>
    <source>
        <strain evidence="16 18">DSM 2895</strain>
    </source>
</reference>
<dbReference type="HAMAP" id="MF_01808">
    <property type="entry name" value="Recomb_XerC_XerD"/>
    <property type="match status" value="1"/>
</dbReference>
<dbReference type="InterPro" id="IPR011010">
    <property type="entry name" value="DNA_brk_join_enz"/>
</dbReference>
<dbReference type="CDD" id="cd00798">
    <property type="entry name" value="INT_XerDC_C"/>
    <property type="match status" value="1"/>
</dbReference>
<evidence type="ECO:0000256" key="1">
    <source>
        <dbReference type="ARBA" id="ARBA00004496"/>
    </source>
</evidence>
<evidence type="ECO:0000256" key="2">
    <source>
        <dbReference type="ARBA" id="ARBA00006657"/>
    </source>
</evidence>
<dbReference type="GO" id="GO:0007059">
    <property type="term" value="P:chromosome segregation"/>
    <property type="evidence" value="ECO:0007669"/>
    <property type="project" value="UniProtKB-UniRule"/>
</dbReference>
<evidence type="ECO:0000259" key="13">
    <source>
        <dbReference type="PROSITE" id="PS51898"/>
    </source>
</evidence>
<dbReference type="GO" id="GO:0003677">
    <property type="term" value="F:DNA binding"/>
    <property type="evidence" value="ECO:0007669"/>
    <property type="project" value="UniProtKB-UniRule"/>
</dbReference>
<dbReference type="PANTHER" id="PTHR30349">
    <property type="entry name" value="PHAGE INTEGRASE-RELATED"/>
    <property type="match status" value="1"/>
</dbReference>
<dbReference type="SUPFAM" id="SSF56349">
    <property type="entry name" value="DNA breaking-rejoining enzymes"/>
    <property type="match status" value="1"/>
</dbReference>
<feature type="domain" description="Core-binding (CB)" evidence="14">
    <location>
        <begin position="4"/>
        <end position="90"/>
    </location>
</feature>
<dbReference type="InterPro" id="IPR004107">
    <property type="entry name" value="Integrase_SAM-like_N"/>
</dbReference>
<reference evidence="15 17" key="1">
    <citation type="submission" date="2015-07" db="EMBL/GenBank/DDBJ databases">
        <title>Fjat-14205 dsm 2895.</title>
        <authorList>
            <person name="Liu B."/>
            <person name="Wang J."/>
            <person name="Zhu Y."/>
            <person name="Liu G."/>
            <person name="Chen Q."/>
            <person name="Chen Z."/>
            <person name="Lan J."/>
            <person name="Che J."/>
            <person name="Ge C."/>
            <person name="Shi H."/>
            <person name="Pan Z."/>
            <person name="Liu X."/>
        </authorList>
    </citation>
    <scope>NUCLEOTIDE SEQUENCE [LARGE SCALE GENOMIC DNA]</scope>
    <source>
        <strain evidence="15 17">DSM 2895</strain>
    </source>
</reference>
<dbReference type="InterPro" id="IPR023009">
    <property type="entry name" value="Tyrosine_recombinase_XerC/XerD"/>
</dbReference>
<proteinExistence type="inferred from homology"/>
<evidence type="ECO:0000256" key="7">
    <source>
        <dbReference type="ARBA" id="ARBA00022908"/>
    </source>
</evidence>
<feature type="domain" description="Tyr recombinase" evidence="13">
    <location>
        <begin position="111"/>
        <end position="294"/>
    </location>
</feature>
<dbReference type="InterPro" id="IPR011932">
    <property type="entry name" value="Recomb_XerD"/>
</dbReference>
<dbReference type="Gene3D" id="1.10.443.10">
    <property type="entry name" value="Intergrase catalytic core"/>
    <property type="match status" value="1"/>
</dbReference>
<evidence type="ECO:0000256" key="5">
    <source>
        <dbReference type="ARBA" id="ARBA00022618"/>
    </source>
</evidence>
<evidence type="ECO:0000259" key="14">
    <source>
        <dbReference type="PROSITE" id="PS51900"/>
    </source>
</evidence>
<dbReference type="EMBL" id="FNED01000003">
    <property type="protein sequence ID" value="SDI36648.1"/>
    <property type="molecule type" value="Genomic_DNA"/>
</dbReference>
<comment type="similarity">
    <text evidence="3">Belongs to the 'phage' integrase family. XerD subfamily.</text>
</comment>
<comment type="subunit">
    <text evidence="11">Forms a cyclic heterotetrameric complex composed of two molecules of XerC and two molecules of XerD.</text>
</comment>
<evidence type="ECO:0000256" key="4">
    <source>
        <dbReference type="ARBA" id="ARBA00022490"/>
    </source>
</evidence>
<dbReference type="PROSITE" id="PS51900">
    <property type="entry name" value="CB"/>
    <property type="match status" value="1"/>
</dbReference>
<dbReference type="PATRIC" id="fig|47500.12.peg.4942"/>
<keyword evidence="10 11" id="KW-0131">Cell cycle</keyword>
<keyword evidence="4 11" id="KW-0963">Cytoplasm</keyword>
<dbReference type="InterPro" id="IPR050090">
    <property type="entry name" value="Tyrosine_recombinase_XerCD"/>
</dbReference>
<keyword evidence="6 11" id="KW-0159">Chromosome partition</keyword>
<comment type="similarity">
    <text evidence="2 11">Belongs to the 'phage' integrase family. XerC subfamily.</text>
</comment>
<dbReference type="OrthoDB" id="9801717at2"/>